<reference evidence="2 3" key="1">
    <citation type="submission" date="2018-03" db="EMBL/GenBank/DDBJ databases">
        <title>Genomic Encyclopedia of Archaeal and Bacterial Type Strains, Phase II (KMG-II): from individual species to whole genera.</title>
        <authorList>
            <person name="Goeker M."/>
        </authorList>
    </citation>
    <scope>NUCLEOTIDE SEQUENCE [LARGE SCALE GENOMIC DNA]</scope>
    <source>
        <strain evidence="2 3">ATCC BAA-1496</strain>
    </source>
</reference>
<gene>
    <name evidence="2" type="ORF">BCF74_11311</name>
</gene>
<evidence type="ECO:0000313" key="3">
    <source>
        <dbReference type="Proteomes" id="UP000237822"/>
    </source>
</evidence>
<evidence type="ECO:0000313" key="2">
    <source>
        <dbReference type="EMBL" id="PRY58089.1"/>
    </source>
</evidence>
<comment type="caution">
    <text evidence="2">The sequence shown here is derived from an EMBL/GenBank/DDBJ whole genome shotgun (WGS) entry which is preliminary data.</text>
</comment>
<dbReference type="AlphaFoldDB" id="A0A2T0UJG4"/>
<accession>A0A2T0UJG4</accession>
<sequence length="73" mass="7271">MGPLTGLATITTALLVLTVVAGIAVVALTAWAVTDIRRSRATGVATSDSTVSQAPVAATTAASTRQLRPVGSH</sequence>
<keyword evidence="1" id="KW-0812">Transmembrane</keyword>
<proteinExistence type="predicted"/>
<protein>
    <submittedName>
        <fullName evidence="2">Uncharacterized protein</fullName>
    </submittedName>
</protein>
<dbReference type="Proteomes" id="UP000237822">
    <property type="component" value="Unassembled WGS sequence"/>
</dbReference>
<name>A0A2T0UJG4_9MICO</name>
<keyword evidence="3" id="KW-1185">Reference proteome</keyword>
<organism evidence="2 3">
    <name type="scientific">Knoellia remsis</name>
    <dbReference type="NCBI Taxonomy" id="407159"/>
    <lineage>
        <taxon>Bacteria</taxon>
        <taxon>Bacillati</taxon>
        <taxon>Actinomycetota</taxon>
        <taxon>Actinomycetes</taxon>
        <taxon>Micrococcales</taxon>
        <taxon>Intrasporangiaceae</taxon>
        <taxon>Knoellia</taxon>
    </lineage>
</organism>
<dbReference type="RefSeq" id="WP_106297625.1">
    <property type="nucleotide sequence ID" value="NZ_PVTI01000013.1"/>
</dbReference>
<dbReference type="EMBL" id="PVTI01000013">
    <property type="protein sequence ID" value="PRY58089.1"/>
    <property type="molecule type" value="Genomic_DNA"/>
</dbReference>
<keyword evidence="1" id="KW-1133">Transmembrane helix</keyword>
<feature type="transmembrane region" description="Helical" evidence="1">
    <location>
        <begin position="6"/>
        <end position="33"/>
    </location>
</feature>
<evidence type="ECO:0000256" key="1">
    <source>
        <dbReference type="SAM" id="Phobius"/>
    </source>
</evidence>
<keyword evidence="1" id="KW-0472">Membrane</keyword>